<dbReference type="PANTHER" id="PTHR46797:SF1">
    <property type="entry name" value="METHYLPHOSPHONATE SYNTHASE"/>
    <property type="match status" value="1"/>
</dbReference>
<dbReference type="SUPFAM" id="SSF47413">
    <property type="entry name" value="lambda repressor-like DNA-binding domains"/>
    <property type="match status" value="1"/>
</dbReference>
<dbReference type="SMART" id="SM00530">
    <property type="entry name" value="HTH_XRE"/>
    <property type="match status" value="1"/>
</dbReference>
<reference evidence="4 5" key="1">
    <citation type="submission" date="2020-12" db="EMBL/GenBank/DDBJ databases">
        <title>Whole genome sequences of gut porcine anaerobes.</title>
        <authorList>
            <person name="Kubasova T."/>
            <person name="Jahodarova E."/>
            <person name="Rychlik I."/>
        </authorList>
    </citation>
    <scope>NUCLEOTIDE SEQUENCE [LARGE SCALE GENOMIC DNA]</scope>
    <source>
        <strain evidence="4 5">An867</strain>
    </source>
</reference>
<dbReference type="RefSeq" id="WP_235324300.1">
    <property type="nucleotide sequence ID" value="NZ_JAFBIT010000003.1"/>
</dbReference>
<dbReference type="PROSITE" id="PS50943">
    <property type="entry name" value="HTH_CROC1"/>
    <property type="match status" value="1"/>
</dbReference>
<evidence type="ECO:0000313" key="5">
    <source>
        <dbReference type="Proteomes" id="UP001299220"/>
    </source>
</evidence>
<dbReference type="Gene3D" id="1.10.260.40">
    <property type="entry name" value="lambda repressor-like DNA-binding domains"/>
    <property type="match status" value="1"/>
</dbReference>
<dbReference type="Pfam" id="PF01381">
    <property type="entry name" value="HTH_3"/>
    <property type="match status" value="1"/>
</dbReference>
<dbReference type="EMBL" id="JAFBIT010000003">
    <property type="protein sequence ID" value="MCF2653284.1"/>
    <property type="molecule type" value="Genomic_DNA"/>
</dbReference>
<organism evidence="4 5">
    <name type="scientific">Anaeromassilibacillus senegalensis</name>
    <dbReference type="NCBI Taxonomy" id="1673717"/>
    <lineage>
        <taxon>Bacteria</taxon>
        <taxon>Bacillati</taxon>
        <taxon>Bacillota</taxon>
        <taxon>Clostridia</taxon>
        <taxon>Eubacteriales</taxon>
        <taxon>Acutalibacteraceae</taxon>
        <taxon>Anaeromassilibacillus</taxon>
    </lineage>
</organism>
<name>A0ABS9CTM1_9FIRM</name>
<dbReference type="InterPro" id="IPR001387">
    <property type="entry name" value="Cro/C1-type_HTH"/>
</dbReference>
<dbReference type="CDD" id="cd00093">
    <property type="entry name" value="HTH_XRE"/>
    <property type="match status" value="1"/>
</dbReference>
<accession>A0ABS9CTM1</accession>
<evidence type="ECO:0000256" key="2">
    <source>
        <dbReference type="SAM" id="MobiDB-lite"/>
    </source>
</evidence>
<keyword evidence="1" id="KW-0238">DNA-binding</keyword>
<comment type="caution">
    <text evidence="4">The sequence shown here is derived from an EMBL/GenBank/DDBJ whole genome shotgun (WGS) entry which is preliminary data.</text>
</comment>
<proteinExistence type="predicted"/>
<keyword evidence="5" id="KW-1185">Reference proteome</keyword>
<sequence length="283" mass="32575">MNAKLTIQEKLKDLRVERHLTLEQLAQESGISKSALGKYESDDFKDISPFSIVTLAKFYGVSTDYLLGLTETKNHPNTDLHDLHLGDDMIELLKSGKLNNRLLSELALHKDFQHFLVDIEIFVDRIADMRINDMNAILEANRKQIMEKHNPGVNDLYVRTLELAQVREEDYFAHVVHKDIDDIMQDIREAHRKDTTTADTASPVAEIQKQMENAMHYEGTEEEKKARLFLATLGIDYDKLTPEEFVTQINILKKSEHLKSPNNLRGKAVPYQVHGKGNRKKRK</sequence>
<evidence type="ECO:0000313" key="4">
    <source>
        <dbReference type="EMBL" id="MCF2653284.1"/>
    </source>
</evidence>
<gene>
    <name evidence="4" type="ORF">JQM67_11800</name>
</gene>
<protein>
    <submittedName>
        <fullName evidence="4">Helix-turn-helix transcriptional regulator</fullName>
    </submittedName>
</protein>
<evidence type="ECO:0000259" key="3">
    <source>
        <dbReference type="PROSITE" id="PS50943"/>
    </source>
</evidence>
<dbReference type="InterPro" id="IPR050807">
    <property type="entry name" value="TransReg_Diox_bact_type"/>
</dbReference>
<dbReference type="Proteomes" id="UP001299220">
    <property type="component" value="Unassembled WGS sequence"/>
</dbReference>
<evidence type="ECO:0000256" key="1">
    <source>
        <dbReference type="ARBA" id="ARBA00023125"/>
    </source>
</evidence>
<feature type="region of interest" description="Disordered" evidence="2">
    <location>
        <begin position="260"/>
        <end position="283"/>
    </location>
</feature>
<dbReference type="PANTHER" id="PTHR46797">
    <property type="entry name" value="HTH-TYPE TRANSCRIPTIONAL REGULATOR"/>
    <property type="match status" value="1"/>
</dbReference>
<dbReference type="InterPro" id="IPR010982">
    <property type="entry name" value="Lambda_DNA-bd_dom_sf"/>
</dbReference>
<feature type="domain" description="HTH cro/C1-type" evidence="3">
    <location>
        <begin position="11"/>
        <end position="66"/>
    </location>
</feature>